<dbReference type="GO" id="GO:0010165">
    <property type="term" value="P:response to X-ray"/>
    <property type="evidence" value="ECO:0007669"/>
    <property type="project" value="TreeGrafter"/>
</dbReference>
<evidence type="ECO:0000256" key="1">
    <source>
        <dbReference type="ARBA" id="ARBA00004123"/>
    </source>
</evidence>
<dbReference type="AlphaFoldDB" id="A0A6P8DJV4"/>
<evidence type="ECO:0000313" key="6">
    <source>
        <dbReference type="Proteomes" id="UP000515151"/>
    </source>
</evidence>
<dbReference type="SUPFAM" id="SSF58022">
    <property type="entry name" value="XRCC4, C-terminal oligomerization domain"/>
    <property type="match status" value="1"/>
</dbReference>
<dbReference type="GO" id="GO:0032807">
    <property type="term" value="C:DNA ligase IV complex"/>
    <property type="evidence" value="ECO:0007669"/>
    <property type="project" value="TreeGrafter"/>
</dbReference>
<feature type="domain" description="XRCC4 N-terminal" evidence="5">
    <location>
        <begin position="24"/>
        <end position="105"/>
    </location>
</feature>
<evidence type="ECO:0000256" key="3">
    <source>
        <dbReference type="ARBA" id="ARBA00023204"/>
    </source>
</evidence>
<protein>
    <submittedName>
        <fullName evidence="7">DNA repair protein XRCC4-like isoform X1</fullName>
    </submittedName>
</protein>
<keyword evidence="4" id="KW-0539">Nucleus</keyword>
<accession>A0A6P8DJV4</accession>
<dbReference type="PANTHER" id="PTHR28559:SF1">
    <property type="entry name" value="DNA REPAIR PROTEIN XRCC4"/>
    <property type="match status" value="1"/>
</dbReference>
<dbReference type="InterPro" id="IPR053961">
    <property type="entry name" value="XRCC4_N"/>
</dbReference>
<dbReference type="OrthoDB" id="8064436at2759"/>
<evidence type="ECO:0000256" key="4">
    <source>
        <dbReference type="ARBA" id="ARBA00023242"/>
    </source>
</evidence>
<name>A0A6P8DJV4_PUNGR</name>
<keyword evidence="3" id="KW-0234">DNA repair</keyword>
<organism evidence="6 7">
    <name type="scientific">Punica granatum</name>
    <name type="common">Pomegranate</name>
    <dbReference type="NCBI Taxonomy" id="22663"/>
    <lineage>
        <taxon>Eukaryota</taxon>
        <taxon>Viridiplantae</taxon>
        <taxon>Streptophyta</taxon>
        <taxon>Embryophyta</taxon>
        <taxon>Tracheophyta</taxon>
        <taxon>Spermatophyta</taxon>
        <taxon>Magnoliopsida</taxon>
        <taxon>eudicotyledons</taxon>
        <taxon>Gunneridae</taxon>
        <taxon>Pentapetalae</taxon>
        <taxon>rosids</taxon>
        <taxon>malvids</taxon>
        <taxon>Myrtales</taxon>
        <taxon>Lythraceae</taxon>
        <taxon>Punica</taxon>
    </lineage>
</organism>
<dbReference type="Pfam" id="PF06632">
    <property type="entry name" value="XRCC4"/>
    <property type="match status" value="1"/>
</dbReference>
<dbReference type="Proteomes" id="UP000515151">
    <property type="component" value="Chromosome 5"/>
</dbReference>
<sequence>MESPRHSCLKLELPNPTEPDEIEPIFIKATWYDTHFDLSITNDPDSWVCKASEEEVRERAAQWDQPEADYIELAERYLGFQQPGSVYKFTDAENRTKLEWRWKCQPSPNPQQTNSGILNFLMDANIRLSEEVVRKTKSFERLKVETENAWHRVNVSAMRRQSLCLQSMQRCFLLSSFIMGIGNISKQRCFLFF</sequence>
<dbReference type="InterPro" id="IPR010585">
    <property type="entry name" value="DNA_repair_prot_XRCC4"/>
</dbReference>
<proteinExistence type="predicted"/>
<keyword evidence="2" id="KW-0227">DNA damage</keyword>
<comment type="subcellular location">
    <subcellularLocation>
        <location evidence="1">Nucleus</location>
    </subcellularLocation>
</comment>
<dbReference type="GO" id="GO:0005958">
    <property type="term" value="C:DNA-dependent protein kinase-DNA ligase 4 complex"/>
    <property type="evidence" value="ECO:0007669"/>
    <property type="project" value="TreeGrafter"/>
</dbReference>
<reference evidence="6" key="1">
    <citation type="journal article" date="2020" name="Plant Biotechnol. J.">
        <title>The pomegranate (Punica granatum L.) draft genome dissects genetic divergence between soft- and hard-seeded cultivars.</title>
        <authorList>
            <person name="Luo X."/>
            <person name="Li H."/>
            <person name="Wu Z."/>
            <person name="Yao W."/>
            <person name="Zhao P."/>
            <person name="Cao D."/>
            <person name="Yu H."/>
            <person name="Li K."/>
            <person name="Poudel K."/>
            <person name="Zhao D."/>
            <person name="Zhang F."/>
            <person name="Xia X."/>
            <person name="Chen L."/>
            <person name="Wang Q."/>
            <person name="Jing D."/>
            <person name="Cao S."/>
        </authorList>
    </citation>
    <scope>NUCLEOTIDE SEQUENCE [LARGE SCALE GENOMIC DNA]</scope>
    <source>
        <strain evidence="6">cv. Tunisia</strain>
    </source>
</reference>
<dbReference type="RefSeq" id="XP_031397627.1">
    <property type="nucleotide sequence ID" value="XM_031541767.1"/>
</dbReference>
<gene>
    <name evidence="7" type="primary">LOC116208377</name>
</gene>
<dbReference type="GO" id="GO:0006303">
    <property type="term" value="P:double-strand break repair via nonhomologous end joining"/>
    <property type="evidence" value="ECO:0007669"/>
    <property type="project" value="UniProtKB-ARBA"/>
</dbReference>
<reference evidence="7" key="2">
    <citation type="submission" date="2025-08" db="UniProtKB">
        <authorList>
            <consortium name="RefSeq"/>
        </authorList>
    </citation>
    <scope>IDENTIFICATION</scope>
    <source>
        <tissue evidence="7">Leaf</tissue>
    </source>
</reference>
<keyword evidence="6" id="KW-1185">Reference proteome</keyword>
<dbReference type="InterPro" id="IPR038051">
    <property type="entry name" value="XRCC4-like_N_sf"/>
</dbReference>
<evidence type="ECO:0000313" key="7">
    <source>
        <dbReference type="RefSeq" id="XP_031397627.1"/>
    </source>
</evidence>
<dbReference type="Gene3D" id="2.170.210.10">
    <property type="entry name" value="DNA double-strand break repair and VJ recombination XRCC4, N-terminal"/>
    <property type="match status" value="1"/>
</dbReference>
<dbReference type="GO" id="GO:0003677">
    <property type="term" value="F:DNA binding"/>
    <property type="evidence" value="ECO:0007669"/>
    <property type="project" value="InterPro"/>
</dbReference>
<dbReference type="PANTHER" id="PTHR28559">
    <property type="entry name" value="DNA REPAIR PROTEIN XRCC4"/>
    <property type="match status" value="1"/>
</dbReference>
<dbReference type="GO" id="GO:0006310">
    <property type="term" value="P:DNA recombination"/>
    <property type="evidence" value="ECO:0007669"/>
    <property type="project" value="InterPro"/>
</dbReference>
<evidence type="ECO:0000259" key="5">
    <source>
        <dbReference type="Pfam" id="PF06632"/>
    </source>
</evidence>
<dbReference type="GeneID" id="116208377"/>
<evidence type="ECO:0000256" key="2">
    <source>
        <dbReference type="ARBA" id="ARBA00022763"/>
    </source>
</evidence>